<dbReference type="AlphaFoldDB" id="A0A0G0WF71"/>
<dbReference type="InterPro" id="IPR047967">
    <property type="entry name" value="PolX_PHP"/>
</dbReference>
<dbReference type="InterPro" id="IPR003141">
    <property type="entry name" value="Pol/His_phosphatase_N"/>
</dbReference>
<dbReference type="SUPFAM" id="SSF81301">
    <property type="entry name" value="Nucleotidyltransferase"/>
    <property type="match status" value="1"/>
</dbReference>
<evidence type="ECO:0000259" key="3">
    <source>
        <dbReference type="SMART" id="SM00481"/>
    </source>
</evidence>
<protein>
    <submittedName>
        <fullName evidence="5">PHP domain protein</fullName>
    </submittedName>
</protein>
<dbReference type="PANTHER" id="PTHR36928">
    <property type="entry name" value="PHOSPHATASE YCDX-RELATED"/>
    <property type="match status" value="1"/>
</dbReference>
<reference evidence="5 6" key="1">
    <citation type="journal article" date="2015" name="Nature">
        <title>rRNA introns, odd ribosomes, and small enigmatic genomes across a large radiation of phyla.</title>
        <authorList>
            <person name="Brown C.T."/>
            <person name="Hug L.A."/>
            <person name="Thomas B.C."/>
            <person name="Sharon I."/>
            <person name="Castelle C.J."/>
            <person name="Singh A."/>
            <person name="Wilkins M.J."/>
            <person name="Williams K.H."/>
            <person name="Banfield J.F."/>
        </authorList>
    </citation>
    <scope>NUCLEOTIDE SEQUENCE [LARGE SCALE GENOMIC DNA]</scope>
</reference>
<feature type="domain" description="DNA-directed DNA polymerase X" evidence="4">
    <location>
        <begin position="8"/>
        <end position="330"/>
    </location>
</feature>
<dbReference type="InterPro" id="IPR022311">
    <property type="entry name" value="PolX-like"/>
</dbReference>
<dbReference type="SUPFAM" id="SSF47802">
    <property type="entry name" value="DNA polymerase beta, N-terminal domain-like"/>
    <property type="match status" value="1"/>
</dbReference>
<dbReference type="SUPFAM" id="SSF89550">
    <property type="entry name" value="PHP domain-like"/>
    <property type="match status" value="1"/>
</dbReference>
<keyword evidence="1" id="KW-0808">Transferase</keyword>
<comment type="caution">
    <text evidence="5">The sequence shown here is derived from an EMBL/GenBank/DDBJ whole genome shotgun (WGS) entry which is preliminary data.</text>
</comment>
<proteinExistence type="predicted"/>
<dbReference type="Pfam" id="PF14716">
    <property type="entry name" value="HHH_8"/>
    <property type="match status" value="1"/>
</dbReference>
<name>A0A0G0WF71_9BACT</name>
<gene>
    <name evidence="5" type="ORF">UU29_C0008G0054</name>
</gene>
<sequence length="595" mass="66804">MYINTMVFTNGQIARKLREVAAAYTIKKAHSISSGQGNIFQIRAYETAADVIECSTSEIHDLWEEGRLDQIPGVGESLRDHLEELFKTGKVDHWEEVKKGIPKVIFELLDVPGIGPKTALKLSKLGVRSVNDLENQLKSKALIKKGFSEKLAQRMEDVFRKTLPQIKSGRILLPYAFTQAEKIINYLKDQSAVERIDVLGSLRRMVVTVGDLDFAVASREPSKVVEKIVSMPGVSRVVDKGETKVTVNLSSGLQVDFVILKPHSYGSLLQYFTGSKMHNIHLRTIAEKMGLSLSEYGVKNVKTGRVHPTPTEEEFYKLLKMDVPPPELREDRGEIEAALGHQLPHLVELKDMKGDLHVHSNFPLEPSHDLGADDVRKIIEVAADLGYEYIGISDHQPSAANHSPKQVVELIEKRSRLIDQINYSYKNIRVLNLLEVDILPDGSFSVPDEGLKLLDFAVLGVHSAHHQPKAQMTKRLLKALANPYVKVLAHPTNRLLNEREASEVDWPEIFKFAAAGGKALEINAYPNRLDLPDDLAREAKSLGVKLVISTDSHEALALKNMFFGVSVARRGWLTKDDIINSWEWTRFAKWFNIRT</sequence>
<dbReference type="Gene3D" id="3.30.460.10">
    <property type="entry name" value="Beta Polymerase, domain 2"/>
    <property type="match status" value="1"/>
</dbReference>
<dbReference type="InterPro" id="IPR016195">
    <property type="entry name" value="Pol/histidinol_Pase-like"/>
</dbReference>
<evidence type="ECO:0000256" key="1">
    <source>
        <dbReference type="ARBA" id="ARBA00022679"/>
    </source>
</evidence>
<evidence type="ECO:0000256" key="2">
    <source>
        <dbReference type="ARBA" id="ARBA00022695"/>
    </source>
</evidence>
<organism evidence="5 6">
    <name type="scientific">Candidatus Daviesbacteria bacterium GW2011_GWA2_40_9</name>
    <dbReference type="NCBI Taxonomy" id="1618424"/>
    <lineage>
        <taxon>Bacteria</taxon>
        <taxon>Candidatus Daviesiibacteriota</taxon>
    </lineage>
</organism>
<dbReference type="Gene3D" id="1.10.150.110">
    <property type="entry name" value="DNA polymerase beta, N-terminal domain-like"/>
    <property type="match status" value="1"/>
</dbReference>
<evidence type="ECO:0000313" key="6">
    <source>
        <dbReference type="Proteomes" id="UP000034601"/>
    </source>
</evidence>
<accession>A0A0G0WF71</accession>
<dbReference type="CDD" id="cd00141">
    <property type="entry name" value="NT_POLXc"/>
    <property type="match status" value="1"/>
</dbReference>
<dbReference type="InterPro" id="IPR050243">
    <property type="entry name" value="PHP_phosphatase"/>
</dbReference>
<dbReference type="CDD" id="cd07436">
    <property type="entry name" value="PHP_PolX"/>
    <property type="match status" value="1"/>
</dbReference>
<keyword evidence="2" id="KW-0548">Nucleotidyltransferase</keyword>
<dbReference type="Pfam" id="PF14791">
    <property type="entry name" value="DNA_pol_B_thumb"/>
    <property type="match status" value="1"/>
</dbReference>
<dbReference type="GO" id="GO:0042578">
    <property type="term" value="F:phosphoric ester hydrolase activity"/>
    <property type="evidence" value="ECO:0007669"/>
    <property type="project" value="TreeGrafter"/>
</dbReference>
<dbReference type="SMART" id="SM00483">
    <property type="entry name" value="POLXc"/>
    <property type="match status" value="1"/>
</dbReference>
<dbReference type="Gene3D" id="3.20.20.140">
    <property type="entry name" value="Metal-dependent hydrolases"/>
    <property type="match status" value="1"/>
</dbReference>
<dbReference type="InterPro" id="IPR002054">
    <property type="entry name" value="DNA-dir_DNA_pol_X"/>
</dbReference>
<dbReference type="EMBL" id="LCAB01000008">
    <property type="protein sequence ID" value="KKR82945.1"/>
    <property type="molecule type" value="Genomic_DNA"/>
</dbReference>
<evidence type="ECO:0000259" key="4">
    <source>
        <dbReference type="SMART" id="SM00483"/>
    </source>
</evidence>
<dbReference type="GO" id="GO:0005829">
    <property type="term" value="C:cytosol"/>
    <property type="evidence" value="ECO:0007669"/>
    <property type="project" value="TreeGrafter"/>
</dbReference>
<dbReference type="InterPro" id="IPR010996">
    <property type="entry name" value="HHH_MUS81"/>
</dbReference>
<dbReference type="SUPFAM" id="SSF158702">
    <property type="entry name" value="Sec63 N-terminal domain-like"/>
    <property type="match status" value="1"/>
</dbReference>
<dbReference type="InterPro" id="IPR027421">
    <property type="entry name" value="DNA_pol_lamdba_lyase_dom_sf"/>
</dbReference>
<dbReference type="InterPro" id="IPR037160">
    <property type="entry name" value="DNA_Pol_thumb_sf"/>
</dbReference>
<dbReference type="InterPro" id="IPR043519">
    <property type="entry name" value="NT_sf"/>
</dbReference>
<feature type="domain" description="Polymerase/histidinol phosphatase N-terminal" evidence="3">
    <location>
        <begin position="354"/>
        <end position="440"/>
    </location>
</feature>
<dbReference type="InterPro" id="IPR029398">
    <property type="entry name" value="PolB_thumb"/>
</dbReference>
<dbReference type="PANTHER" id="PTHR36928:SF1">
    <property type="entry name" value="PHOSPHATASE YCDX-RELATED"/>
    <property type="match status" value="1"/>
</dbReference>
<dbReference type="SMART" id="SM00481">
    <property type="entry name" value="POLIIIAc"/>
    <property type="match status" value="1"/>
</dbReference>
<dbReference type="Gene3D" id="1.10.150.20">
    <property type="entry name" value="5' to 3' exonuclease, C-terminal subdomain"/>
    <property type="match status" value="1"/>
</dbReference>
<dbReference type="Pfam" id="PF14520">
    <property type="entry name" value="HHH_5"/>
    <property type="match status" value="1"/>
</dbReference>
<dbReference type="GO" id="GO:0003677">
    <property type="term" value="F:DNA binding"/>
    <property type="evidence" value="ECO:0007669"/>
    <property type="project" value="InterPro"/>
</dbReference>
<dbReference type="GO" id="GO:0008270">
    <property type="term" value="F:zinc ion binding"/>
    <property type="evidence" value="ECO:0007669"/>
    <property type="project" value="TreeGrafter"/>
</dbReference>
<evidence type="ECO:0000313" key="5">
    <source>
        <dbReference type="EMBL" id="KKR82945.1"/>
    </source>
</evidence>
<dbReference type="Proteomes" id="UP000034601">
    <property type="component" value="Unassembled WGS sequence"/>
</dbReference>
<dbReference type="Gene3D" id="3.30.210.10">
    <property type="entry name" value="DNA polymerase, thumb domain"/>
    <property type="match status" value="1"/>
</dbReference>
<dbReference type="GO" id="GO:0003887">
    <property type="term" value="F:DNA-directed DNA polymerase activity"/>
    <property type="evidence" value="ECO:0007669"/>
    <property type="project" value="InterPro"/>
</dbReference>
<dbReference type="PIRSF" id="PIRSF005047">
    <property type="entry name" value="UCP005047_YshC"/>
    <property type="match status" value="1"/>
</dbReference>